<dbReference type="EMBL" id="MFIX01000218">
    <property type="protein sequence ID" value="OGG01228.1"/>
    <property type="molecule type" value="Genomic_DNA"/>
</dbReference>
<dbReference type="GO" id="GO:0009102">
    <property type="term" value="P:biotin biosynthetic process"/>
    <property type="evidence" value="ECO:0007669"/>
    <property type="project" value="UniProtKB-UniRule"/>
</dbReference>
<evidence type="ECO:0000256" key="6">
    <source>
        <dbReference type="ARBA" id="ARBA00022691"/>
    </source>
</evidence>
<evidence type="ECO:0000256" key="1">
    <source>
        <dbReference type="ARBA" id="ARBA00000852"/>
    </source>
</evidence>
<organism evidence="10 11">
    <name type="scientific">Candidatus Glassbacteria bacterium RIFCSPLOWO2_12_FULL_58_11</name>
    <dbReference type="NCBI Taxonomy" id="1817867"/>
    <lineage>
        <taxon>Bacteria</taxon>
        <taxon>Candidatus Glassiibacteriota</taxon>
    </lineage>
</organism>
<dbReference type="InterPro" id="IPR011814">
    <property type="entry name" value="BioC"/>
</dbReference>
<feature type="domain" description="Methyltransferase type 11" evidence="9">
    <location>
        <begin position="52"/>
        <end position="148"/>
    </location>
</feature>
<dbReference type="STRING" id="1817867.A3F83_16865"/>
<comment type="catalytic activity">
    <reaction evidence="1 8">
        <text>malonyl-[ACP] + S-adenosyl-L-methionine = malonyl-[ACP] methyl ester + S-adenosyl-L-homocysteine</text>
        <dbReference type="Rhea" id="RHEA:17105"/>
        <dbReference type="Rhea" id="RHEA-COMP:9623"/>
        <dbReference type="Rhea" id="RHEA-COMP:9954"/>
        <dbReference type="ChEBI" id="CHEBI:57856"/>
        <dbReference type="ChEBI" id="CHEBI:59789"/>
        <dbReference type="ChEBI" id="CHEBI:78449"/>
        <dbReference type="ChEBI" id="CHEBI:78845"/>
        <dbReference type="EC" id="2.1.1.197"/>
    </reaction>
</comment>
<dbReference type="AlphaFoldDB" id="A0A1F5YLZ5"/>
<dbReference type="CDD" id="cd02440">
    <property type="entry name" value="AdoMet_MTases"/>
    <property type="match status" value="1"/>
</dbReference>
<evidence type="ECO:0000259" key="9">
    <source>
        <dbReference type="Pfam" id="PF08241"/>
    </source>
</evidence>
<dbReference type="EC" id="2.1.1.197" evidence="3 8"/>
<comment type="similarity">
    <text evidence="8">Belongs to the methyltransferase superfamily.</text>
</comment>
<dbReference type="SUPFAM" id="SSF53335">
    <property type="entry name" value="S-adenosyl-L-methionine-dependent methyltransferases"/>
    <property type="match status" value="1"/>
</dbReference>
<sequence>MDKINKKIVALHFSAGAKNYQALGGIQREIAFQLAEWADLPQPASEAPLSVLEIGCGTGNLTGFLLDKIRPGFYLGLDLARGMLETAAGNPDSREDRVRLIQADGEKLPFRAESFDLVASSTTFQWFGSLEDSLAGINRVLRPGGSLLAATLGGETFRELREAYRTIAGRMGITLTTSRYGPPLPEAQELKDSLNRAGFRRISLQRSTKYEYFPGAAQFMRSIKKRGANNPNYRPMSLAVERRFMKEVLELYEQRFRSDGQVYAGYEVLFLQCRKE</sequence>
<dbReference type="InterPro" id="IPR050602">
    <property type="entry name" value="Malonyl-ACP_OMT"/>
</dbReference>
<dbReference type="GO" id="GO:0010340">
    <property type="term" value="F:carboxyl-O-methyltransferase activity"/>
    <property type="evidence" value="ECO:0007669"/>
    <property type="project" value="UniProtKB-UniRule"/>
</dbReference>
<dbReference type="GO" id="GO:0102130">
    <property type="term" value="F:malonyl-CoA methyltransferase activity"/>
    <property type="evidence" value="ECO:0007669"/>
    <property type="project" value="UniProtKB-EC"/>
</dbReference>
<dbReference type="GO" id="GO:0008757">
    <property type="term" value="F:S-adenosylmethionine-dependent methyltransferase activity"/>
    <property type="evidence" value="ECO:0007669"/>
    <property type="project" value="InterPro"/>
</dbReference>
<dbReference type="HAMAP" id="MF_00835">
    <property type="entry name" value="BioC"/>
    <property type="match status" value="1"/>
</dbReference>
<dbReference type="PANTHER" id="PTHR13090:SF1">
    <property type="entry name" value="ARGININE-HYDROXYLASE NDUFAF5, MITOCHONDRIAL"/>
    <property type="match status" value="1"/>
</dbReference>
<dbReference type="Gene3D" id="3.40.50.150">
    <property type="entry name" value="Vaccinia Virus protein VP39"/>
    <property type="match status" value="1"/>
</dbReference>
<evidence type="ECO:0000313" key="10">
    <source>
        <dbReference type="EMBL" id="OGG01228.1"/>
    </source>
</evidence>
<dbReference type="InterPro" id="IPR013216">
    <property type="entry name" value="Methyltransf_11"/>
</dbReference>
<dbReference type="GO" id="GO:0032259">
    <property type="term" value="P:methylation"/>
    <property type="evidence" value="ECO:0007669"/>
    <property type="project" value="UniProtKB-KW"/>
</dbReference>
<comment type="caution">
    <text evidence="10">The sequence shown here is derived from an EMBL/GenBank/DDBJ whole genome shotgun (WGS) entry which is preliminary data.</text>
</comment>
<dbReference type="PANTHER" id="PTHR13090">
    <property type="entry name" value="ARGININE-HYDROXYLASE NDUFAF5, MITOCHONDRIAL"/>
    <property type="match status" value="1"/>
</dbReference>
<evidence type="ECO:0000256" key="5">
    <source>
        <dbReference type="ARBA" id="ARBA00022679"/>
    </source>
</evidence>
<dbReference type="Proteomes" id="UP000179129">
    <property type="component" value="Unassembled WGS sequence"/>
</dbReference>
<accession>A0A1F5YLZ5</accession>
<evidence type="ECO:0000256" key="7">
    <source>
        <dbReference type="ARBA" id="ARBA00022756"/>
    </source>
</evidence>
<evidence type="ECO:0000313" key="11">
    <source>
        <dbReference type="Proteomes" id="UP000179129"/>
    </source>
</evidence>
<proteinExistence type="inferred from homology"/>
<dbReference type="UniPathway" id="UPA00078"/>
<dbReference type="InterPro" id="IPR029063">
    <property type="entry name" value="SAM-dependent_MTases_sf"/>
</dbReference>
<protein>
    <recommendedName>
        <fullName evidence="3 8">Malonyl-[acyl-carrier protein] O-methyltransferase</fullName>
        <shortName evidence="8">Malonyl-ACP O-methyltransferase</shortName>
        <ecNumber evidence="3 8">2.1.1.197</ecNumber>
    </recommendedName>
    <alternativeName>
        <fullName evidence="8">Biotin synthesis protein BioC</fullName>
    </alternativeName>
</protein>
<evidence type="ECO:0000256" key="8">
    <source>
        <dbReference type="HAMAP-Rule" id="MF_00835"/>
    </source>
</evidence>
<comment type="pathway">
    <text evidence="2 8">Cofactor biosynthesis; biotin biosynthesis.</text>
</comment>
<keyword evidence="7 8" id="KW-0093">Biotin biosynthesis</keyword>
<dbReference type="Pfam" id="PF08241">
    <property type="entry name" value="Methyltransf_11"/>
    <property type="match status" value="1"/>
</dbReference>
<keyword evidence="4 8" id="KW-0489">Methyltransferase</keyword>
<evidence type="ECO:0000256" key="2">
    <source>
        <dbReference type="ARBA" id="ARBA00004746"/>
    </source>
</evidence>
<name>A0A1F5YLZ5_9BACT</name>
<evidence type="ECO:0000256" key="3">
    <source>
        <dbReference type="ARBA" id="ARBA00012327"/>
    </source>
</evidence>
<evidence type="ECO:0000256" key="4">
    <source>
        <dbReference type="ARBA" id="ARBA00022603"/>
    </source>
</evidence>
<gene>
    <name evidence="8" type="primary">bioC</name>
    <name evidence="10" type="ORF">A3F83_16865</name>
</gene>
<keyword evidence="5 8" id="KW-0808">Transferase</keyword>
<comment type="function">
    <text evidence="8">Converts the free carboxyl group of a malonyl-thioester to its methyl ester by transfer of a methyl group from S-adenosyl-L-methionine (SAM). It allows to synthesize pimeloyl-ACP via the fatty acid synthetic pathway.</text>
</comment>
<reference evidence="10 11" key="1">
    <citation type="journal article" date="2016" name="Nat. Commun.">
        <title>Thousands of microbial genomes shed light on interconnected biogeochemical processes in an aquifer system.</title>
        <authorList>
            <person name="Anantharaman K."/>
            <person name="Brown C.T."/>
            <person name="Hug L.A."/>
            <person name="Sharon I."/>
            <person name="Castelle C.J."/>
            <person name="Probst A.J."/>
            <person name="Thomas B.C."/>
            <person name="Singh A."/>
            <person name="Wilkins M.J."/>
            <person name="Karaoz U."/>
            <person name="Brodie E.L."/>
            <person name="Williams K.H."/>
            <person name="Hubbard S.S."/>
            <person name="Banfield J.F."/>
        </authorList>
    </citation>
    <scope>NUCLEOTIDE SEQUENCE [LARGE SCALE GENOMIC DNA]</scope>
</reference>
<keyword evidence="6 8" id="KW-0949">S-adenosyl-L-methionine</keyword>